<reference evidence="2 3" key="2">
    <citation type="journal article" date="2021" name="Mar. Drugs">
        <title>A New Micromonospora Strain with Antibiotic Activity Isolated from the Microbiome of a Mid-Atlantic Deep-Sea Sponge.</title>
        <authorList>
            <person name="Back C.R."/>
            <person name="Stennett H.L."/>
            <person name="Williams S.E."/>
            <person name="Wang L."/>
            <person name="Ojeda Gomez J."/>
            <person name="Abdulle O.M."/>
            <person name="Duffy T."/>
            <person name="Neal C."/>
            <person name="Mantell J."/>
            <person name="Jepson M.A."/>
            <person name="Hendry K.R."/>
            <person name="Powell D."/>
            <person name="Stach J.E.M."/>
            <person name="Essex-Lopresti A.E."/>
            <person name="Willis C.L."/>
            <person name="Curnow P."/>
            <person name="Race P.R."/>
        </authorList>
    </citation>
    <scope>NUCLEOTIDE SEQUENCE [LARGE SCALE GENOMIC DNA]</scope>
    <source>
        <strain evidence="2 3">28ISP2-46</strain>
    </source>
</reference>
<evidence type="ECO:0000313" key="3">
    <source>
        <dbReference type="Proteomes" id="UP000510844"/>
    </source>
</evidence>
<name>A0A7L6AZH9_9ACTN</name>
<evidence type="ECO:0000256" key="1">
    <source>
        <dbReference type="SAM" id="MobiDB-lite"/>
    </source>
</evidence>
<protein>
    <submittedName>
        <fullName evidence="2">Uncharacterized protein</fullName>
    </submittedName>
</protein>
<proteinExistence type="predicted"/>
<feature type="region of interest" description="Disordered" evidence="1">
    <location>
        <begin position="1"/>
        <end position="26"/>
    </location>
</feature>
<accession>A0A7L6AZH9</accession>
<keyword evidence="3" id="KW-1185">Reference proteome</keyword>
<reference evidence="3" key="1">
    <citation type="submission" date="2020-07" db="EMBL/GenBank/DDBJ databases">
        <title>A new Micromonospora strain with potent antibiotic activity isolated from the microbiome of a mid-Atlantic deep-sea sponge.</title>
        <authorList>
            <person name="Back C.R."/>
            <person name="Stennett H.L."/>
            <person name="Williams S.E."/>
            <person name="Wang L."/>
            <person name="Ojeda Gomez J."/>
            <person name="Abdulle O.M."/>
            <person name="Duffy T."/>
            <person name="Hendry K.R."/>
            <person name="Powell D."/>
            <person name="Stach J.E."/>
            <person name="Essex-Lopresti A.E."/>
            <person name="Willis C.L."/>
            <person name="Curnow P."/>
            <person name="Race P.R."/>
        </authorList>
    </citation>
    <scope>NUCLEOTIDE SEQUENCE [LARGE SCALE GENOMIC DNA]</scope>
    <source>
        <strain evidence="3">28ISP2-46</strain>
    </source>
</reference>
<feature type="compositionally biased region" description="Basic and acidic residues" evidence="1">
    <location>
        <begin position="1"/>
        <end position="16"/>
    </location>
</feature>
<dbReference type="RefSeq" id="WP_181567554.1">
    <property type="nucleotide sequence ID" value="NZ_CP059322.2"/>
</dbReference>
<feature type="region of interest" description="Disordered" evidence="1">
    <location>
        <begin position="121"/>
        <end position="167"/>
    </location>
</feature>
<feature type="region of interest" description="Disordered" evidence="1">
    <location>
        <begin position="216"/>
        <end position="300"/>
    </location>
</feature>
<feature type="compositionally biased region" description="Low complexity" evidence="1">
    <location>
        <begin position="249"/>
        <end position="275"/>
    </location>
</feature>
<dbReference type="EMBL" id="CP059322">
    <property type="protein sequence ID" value="QLQ35006.1"/>
    <property type="molecule type" value="Genomic_DNA"/>
</dbReference>
<dbReference type="KEGG" id="mfeu:H1D33_16395"/>
<evidence type="ECO:0000313" key="2">
    <source>
        <dbReference type="EMBL" id="QLQ35006.1"/>
    </source>
</evidence>
<feature type="compositionally biased region" description="Low complexity" evidence="1">
    <location>
        <begin position="216"/>
        <end position="225"/>
    </location>
</feature>
<gene>
    <name evidence="2" type="ORF">H1D33_16395</name>
</gene>
<sequence>MDASRLDEETVERLLDGSRGGGSAGPRALVECLDAVRAGPRPGELAGEAAAVTEFRAARAAAHVGVGQAAGGSVRRPTADVGVDGRPARRLATLLSVKLAGAALIATLTGGVALAAATGTLPGTTWDETPSADRTTAGAPPTSGPPRTARPTHPGTGPTAGAPDLSTPAGLCVAYRAVTEGERGRALDAPAFAGLVAAAGGPARVPGYCTALLDASGSPVGPTGRPSGGPPTGPPTRSVPDPGTGGPPSGTAAPESSAARTPAAPTAGTARSPAGRQSGSARPPGHSVPGSNEPTGRRAG</sequence>
<dbReference type="AlphaFoldDB" id="A0A7L6AZH9"/>
<feature type="compositionally biased region" description="Low complexity" evidence="1">
    <location>
        <begin position="134"/>
        <end position="152"/>
    </location>
</feature>
<dbReference type="Proteomes" id="UP000510844">
    <property type="component" value="Chromosome"/>
</dbReference>
<organism evidence="2 3">
    <name type="scientific">Micromonospora robiginosa</name>
    <dbReference type="NCBI Taxonomy" id="2749844"/>
    <lineage>
        <taxon>Bacteria</taxon>
        <taxon>Bacillati</taxon>
        <taxon>Actinomycetota</taxon>
        <taxon>Actinomycetes</taxon>
        <taxon>Micromonosporales</taxon>
        <taxon>Micromonosporaceae</taxon>
        <taxon>Micromonospora</taxon>
    </lineage>
</organism>